<dbReference type="Pfam" id="PF00406">
    <property type="entry name" value="ADK"/>
    <property type="match status" value="1"/>
</dbReference>
<accession>A0A0M0JZG9</accession>
<dbReference type="GO" id="GO:0005524">
    <property type="term" value="F:ATP binding"/>
    <property type="evidence" value="ECO:0007669"/>
    <property type="project" value="InterPro"/>
</dbReference>
<comment type="similarity">
    <text evidence="4">Belongs to the adenylate kinase family.</text>
</comment>
<dbReference type="HAMAP" id="MF_00235">
    <property type="entry name" value="Adenylate_kinase_Adk"/>
    <property type="match status" value="1"/>
</dbReference>
<comment type="caution">
    <text evidence="5">The sequence shown here is derived from an EMBL/GenBank/DDBJ whole genome shotgun (WGS) entry which is preliminary data.</text>
</comment>
<proteinExistence type="inferred from homology"/>
<reference evidence="6" key="1">
    <citation type="journal article" date="2015" name="PLoS Genet.">
        <title>Genome Sequence and Transcriptome Analyses of Chrysochromulina tobin: Metabolic Tools for Enhanced Algal Fitness in the Prominent Order Prymnesiales (Haptophyceae).</title>
        <authorList>
            <person name="Hovde B.T."/>
            <person name="Deodato C.R."/>
            <person name="Hunsperger H.M."/>
            <person name="Ryken S.A."/>
            <person name="Yost W."/>
            <person name="Jha R.K."/>
            <person name="Patterson J."/>
            <person name="Monnat R.J. Jr."/>
            <person name="Barlow S.B."/>
            <person name="Starkenburg S.R."/>
            <person name="Cattolico R.A."/>
        </authorList>
    </citation>
    <scope>NUCLEOTIDE SEQUENCE</scope>
    <source>
        <strain evidence="6">CCMP291</strain>
    </source>
</reference>
<dbReference type="InterPro" id="IPR000850">
    <property type="entry name" value="Adenylat/UMP-CMP_kin"/>
</dbReference>
<dbReference type="SUPFAM" id="SSF52540">
    <property type="entry name" value="P-loop containing nucleoside triphosphate hydrolases"/>
    <property type="match status" value="1"/>
</dbReference>
<keyword evidence="6" id="KW-1185">Reference proteome</keyword>
<dbReference type="PANTHER" id="PTHR23359">
    <property type="entry name" value="NUCLEOTIDE KINASE"/>
    <property type="match status" value="1"/>
</dbReference>
<keyword evidence="1 4" id="KW-0808">Transferase</keyword>
<organism evidence="5 6">
    <name type="scientific">Chrysochromulina tobinii</name>
    <dbReference type="NCBI Taxonomy" id="1460289"/>
    <lineage>
        <taxon>Eukaryota</taxon>
        <taxon>Haptista</taxon>
        <taxon>Haptophyta</taxon>
        <taxon>Prymnesiophyceae</taxon>
        <taxon>Prymnesiales</taxon>
        <taxon>Chrysochromulinaceae</taxon>
        <taxon>Chrysochromulina</taxon>
    </lineage>
</organism>
<evidence type="ECO:0000256" key="2">
    <source>
        <dbReference type="ARBA" id="ARBA00022741"/>
    </source>
</evidence>
<dbReference type="PROSITE" id="PS00113">
    <property type="entry name" value="ADENYLATE_KINASE"/>
    <property type="match status" value="1"/>
</dbReference>
<evidence type="ECO:0000256" key="4">
    <source>
        <dbReference type="RuleBase" id="RU003330"/>
    </source>
</evidence>
<evidence type="ECO:0000313" key="6">
    <source>
        <dbReference type="Proteomes" id="UP000037460"/>
    </source>
</evidence>
<dbReference type="Gene3D" id="3.40.50.300">
    <property type="entry name" value="P-loop containing nucleotide triphosphate hydrolases"/>
    <property type="match status" value="1"/>
</dbReference>
<dbReference type="InterPro" id="IPR027417">
    <property type="entry name" value="P-loop_NTPase"/>
</dbReference>
<evidence type="ECO:0000256" key="1">
    <source>
        <dbReference type="ARBA" id="ARBA00022679"/>
    </source>
</evidence>
<evidence type="ECO:0000256" key="3">
    <source>
        <dbReference type="ARBA" id="ARBA00022777"/>
    </source>
</evidence>
<gene>
    <name evidence="5" type="ORF">Ctob_012112</name>
</gene>
<dbReference type="InterPro" id="IPR033690">
    <property type="entry name" value="Adenylat_kinase_CS"/>
</dbReference>
<keyword evidence="2" id="KW-0547">Nucleotide-binding</keyword>
<dbReference type="GO" id="GO:0019205">
    <property type="term" value="F:nucleobase-containing compound kinase activity"/>
    <property type="evidence" value="ECO:0007669"/>
    <property type="project" value="InterPro"/>
</dbReference>
<dbReference type="Proteomes" id="UP000037460">
    <property type="component" value="Unassembled WGS sequence"/>
</dbReference>
<dbReference type="AlphaFoldDB" id="A0A0M0JZG9"/>
<dbReference type="CDD" id="cd01428">
    <property type="entry name" value="ADK"/>
    <property type="match status" value="1"/>
</dbReference>
<dbReference type="GO" id="GO:0006139">
    <property type="term" value="P:nucleobase-containing compound metabolic process"/>
    <property type="evidence" value="ECO:0007669"/>
    <property type="project" value="InterPro"/>
</dbReference>
<sequence>MLLAENPARCILIVGGPGSGKGRLCERLVAHCGVSHVSCGDMLRQEVQADTPLGREVSGIMQRGELVSSDLIVTLLRRRMRAFPGKRLLLDGFPRSEQNAKDFESQCGVPELALHLKCTDEKMVERILRRGQLENRADDNPETAARRLRVYHDSSAPTLAWLEARGVPIVELDCNGTQENVWSQLLAIGRLMRGAVAV</sequence>
<dbReference type="EMBL" id="JWZX01001994">
    <property type="protein sequence ID" value="KOO31523.1"/>
    <property type="molecule type" value="Genomic_DNA"/>
</dbReference>
<protein>
    <submittedName>
        <fullName evidence="5">Adenylate kinase 1</fullName>
    </submittedName>
</protein>
<keyword evidence="3 4" id="KW-0418">Kinase</keyword>
<evidence type="ECO:0000313" key="5">
    <source>
        <dbReference type="EMBL" id="KOO31523.1"/>
    </source>
</evidence>
<dbReference type="PRINTS" id="PR00094">
    <property type="entry name" value="ADENYLTKNASE"/>
</dbReference>
<dbReference type="OrthoDB" id="442176at2759"/>
<name>A0A0M0JZG9_9EUKA</name>